<dbReference type="InterPro" id="IPR011990">
    <property type="entry name" value="TPR-like_helical_dom_sf"/>
</dbReference>
<sequence length="223" mass="24982">MAQHKRSMAELQEILKAASNGHVGAMYWIGTALSGRRDDNCLLWLSMAHNQGHVGACYEMAGYLMSEGNYNEALRCLIVSADGGCDLAYMSIFGFEVLINMFKIKQVNLLENMLDEFATIHSSSSRYLRGMLMFFQGKEAEGVALLQDFLKSPKKQPPKNNIDTVYVNQMKVVTSFIKGVLADIASDIRPLESIPARGRQAGFIKFEDYYEIVTAVENMRLSK</sequence>
<accession>K9DBU1</accession>
<dbReference type="HOGENOM" id="CLU_1238970_0_0_4"/>
<protein>
    <recommendedName>
        <fullName evidence="3">Sel1 repeat protein</fullName>
    </recommendedName>
</protein>
<keyword evidence="2" id="KW-1185">Reference proteome</keyword>
<proteinExistence type="predicted"/>
<evidence type="ECO:0000313" key="2">
    <source>
        <dbReference type="Proteomes" id="UP000009874"/>
    </source>
</evidence>
<evidence type="ECO:0000313" key="1">
    <source>
        <dbReference type="EMBL" id="EKU81708.1"/>
    </source>
</evidence>
<name>K9DBU1_9BURK</name>
<dbReference type="AlphaFoldDB" id="K9DBU1"/>
<dbReference type="SUPFAM" id="SSF81901">
    <property type="entry name" value="HCP-like"/>
    <property type="match status" value="1"/>
</dbReference>
<dbReference type="Gene3D" id="1.25.40.10">
    <property type="entry name" value="Tetratricopeptide repeat domain"/>
    <property type="match status" value="1"/>
</dbReference>
<reference evidence="1 2" key="1">
    <citation type="submission" date="2012-09" db="EMBL/GenBank/DDBJ databases">
        <title>The Genome Sequence of Massilia timonae CCUG 45783.</title>
        <authorList>
            <consortium name="The Broad Institute Genome Sequencing Platform"/>
            <person name="Earl A."/>
            <person name="Ward D."/>
            <person name="Feldgarden M."/>
            <person name="Gevers D."/>
            <person name="Huys G."/>
            <person name="Walker B."/>
            <person name="Young S.K."/>
            <person name="Zeng Q."/>
            <person name="Gargeya S."/>
            <person name="Fitzgerald M."/>
            <person name="Haas B."/>
            <person name="Abouelleil A."/>
            <person name="Alvarado L."/>
            <person name="Arachchi H.M."/>
            <person name="Berlin A.M."/>
            <person name="Chapman S.B."/>
            <person name="Goldberg J."/>
            <person name="Griggs A."/>
            <person name="Gujja S."/>
            <person name="Hansen M."/>
            <person name="Howarth C."/>
            <person name="Imamovic A."/>
            <person name="Larimer J."/>
            <person name="McCowen C."/>
            <person name="Montmayeur A."/>
            <person name="Murphy C."/>
            <person name="Neiman D."/>
            <person name="Pearson M."/>
            <person name="Priest M."/>
            <person name="Roberts A."/>
            <person name="Saif S."/>
            <person name="Shea T."/>
            <person name="Sisk P."/>
            <person name="Sykes S."/>
            <person name="Wortman J."/>
            <person name="Nusbaum C."/>
            <person name="Birren B."/>
        </authorList>
    </citation>
    <scope>NUCLEOTIDE SEQUENCE [LARGE SCALE GENOMIC DNA]</scope>
    <source>
        <strain evidence="1 2">CCUG 45783</strain>
    </source>
</reference>
<gene>
    <name evidence="1" type="ORF">HMPREF9710_03016</name>
</gene>
<comment type="caution">
    <text evidence="1">The sequence shown here is derived from an EMBL/GenBank/DDBJ whole genome shotgun (WGS) entry which is preliminary data.</text>
</comment>
<dbReference type="EMBL" id="AGZI01000039">
    <property type="protein sequence ID" value="EKU81708.1"/>
    <property type="molecule type" value="Genomic_DNA"/>
</dbReference>
<dbReference type="Proteomes" id="UP000009874">
    <property type="component" value="Unassembled WGS sequence"/>
</dbReference>
<organism evidence="1 2">
    <name type="scientific">Massilia timonae CCUG 45783</name>
    <dbReference type="NCBI Taxonomy" id="883126"/>
    <lineage>
        <taxon>Bacteria</taxon>
        <taxon>Pseudomonadati</taxon>
        <taxon>Pseudomonadota</taxon>
        <taxon>Betaproteobacteria</taxon>
        <taxon>Burkholderiales</taxon>
        <taxon>Oxalobacteraceae</taxon>
        <taxon>Telluria group</taxon>
        <taxon>Massilia</taxon>
    </lineage>
</organism>
<evidence type="ECO:0008006" key="3">
    <source>
        <dbReference type="Google" id="ProtNLM"/>
    </source>
</evidence>